<evidence type="ECO:0000313" key="15">
    <source>
        <dbReference type="Proteomes" id="UP000007879"/>
    </source>
</evidence>
<feature type="compositionally biased region" description="Acidic residues" evidence="12">
    <location>
        <begin position="765"/>
        <end position="786"/>
    </location>
</feature>
<evidence type="ECO:0000256" key="4">
    <source>
        <dbReference type="ARBA" id="ARBA00022448"/>
    </source>
</evidence>
<dbReference type="SUPFAM" id="SSF48371">
    <property type="entry name" value="ARM repeat"/>
    <property type="match status" value="1"/>
</dbReference>
<dbReference type="Gene3D" id="1.25.10.10">
    <property type="entry name" value="Leucine-rich Repeat Variant"/>
    <property type="match status" value="1"/>
</dbReference>
<feature type="region of interest" description="Disordered" evidence="12">
    <location>
        <begin position="650"/>
        <end position="811"/>
    </location>
</feature>
<feature type="region of interest" description="Disordered" evidence="12">
    <location>
        <begin position="1"/>
        <end position="35"/>
    </location>
</feature>
<evidence type="ECO:0000256" key="3">
    <source>
        <dbReference type="ARBA" id="ARBA00006613"/>
    </source>
</evidence>
<dbReference type="InParanoid" id="A0A1X7VYT7"/>
<keyword evidence="7" id="KW-0333">Golgi apparatus</keyword>
<evidence type="ECO:0000313" key="14">
    <source>
        <dbReference type="EnsemblMetazoa" id="Aqu2.1.44664_001"/>
    </source>
</evidence>
<comment type="function">
    <text evidence="10">Subunit of non-clathrin- and clathrin-associated adaptor protein complex 3 (AP-3) that plays a role in protein sorting in the late-Golgi/trans-Golgi network (TGN) and/or endosomes. The AP complexes mediate both the recruitment of clathrin to membranes and the recognition of sorting signals within the cytosolic tails of transmembrane cargo molecules. AP-3 appears to be involved in the sorting of a subset of transmembrane proteins targeted to lysosomes and lysosome-related organelles. In concert with the BLOC-1 complex, AP-3 is required to target cargos into vesicles assembled at cell bodies for delivery into neurites and nerve terminals.</text>
</comment>
<feature type="compositionally biased region" description="Acidic residues" evidence="12">
    <location>
        <begin position="278"/>
        <end position="293"/>
    </location>
</feature>
<name>A0A1X7VYT7_AMPQE</name>
<dbReference type="eggNOG" id="KOG1060">
    <property type="taxonomic scope" value="Eukaryota"/>
</dbReference>
<keyword evidence="15" id="KW-1185">Reference proteome</keyword>
<evidence type="ECO:0000256" key="2">
    <source>
        <dbReference type="ARBA" id="ARBA00004555"/>
    </source>
</evidence>
<dbReference type="InterPro" id="IPR029390">
    <property type="entry name" value="AP3B_C"/>
</dbReference>
<evidence type="ECO:0000256" key="12">
    <source>
        <dbReference type="SAM" id="MobiDB-lite"/>
    </source>
</evidence>
<dbReference type="InterPro" id="IPR026740">
    <property type="entry name" value="AP3_beta"/>
</dbReference>
<evidence type="ECO:0000256" key="6">
    <source>
        <dbReference type="ARBA" id="ARBA00022927"/>
    </source>
</evidence>
<dbReference type="EnsemblMetazoa" id="Aqu2.1.44664_001">
    <property type="protein sequence ID" value="Aqu2.1.44664_001"/>
    <property type="gene ID" value="Aqu2.1.44664"/>
</dbReference>
<dbReference type="GO" id="GO:0016192">
    <property type="term" value="P:vesicle-mediated transport"/>
    <property type="evidence" value="ECO:0007669"/>
    <property type="project" value="InterPro"/>
</dbReference>
<dbReference type="GO" id="GO:0030665">
    <property type="term" value="C:clathrin-coated vesicle membrane"/>
    <property type="evidence" value="ECO:0007669"/>
    <property type="project" value="UniProtKB-SubCell"/>
</dbReference>
<dbReference type="GO" id="GO:0006886">
    <property type="term" value="P:intracellular protein transport"/>
    <property type="evidence" value="ECO:0007669"/>
    <property type="project" value="InterPro"/>
</dbReference>
<reference evidence="15" key="1">
    <citation type="journal article" date="2010" name="Nature">
        <title>The Amphimedon queenslandica genome and the evolution of animal complexity.</title>
        <authorList>
            <person name="Srivastava M."/>
            <person name="Simakov O."/>
            <person name="Chapman J."/>
            <person name="Fahey B."/>
            <person name="Gauthier M.E."/>
            <person name="Mitros T."/>
            <person name="Richards G.S."/>
            <person name="Conaco C."/>
            <person name="Dacre M."/>
            <person name="Hellsten U."/>
            <person name="Larroux C."/>
            <person name="Putnam N.H."/>
            <person name="Stanke M."/>
            <person name="Adamska M."/>
            <person name="Darling A."/>
            <person name="Degnan S.M."/>
            <person name="Oakley T.H."/>
            <person name="Plachetzki D.C."/>
            <person name="Zhai Y."/>
            <person name="Adamski M."/>
            <person name="Calcino A."/>
            <person name="Cummins S.F."/>
            <person name="Goodstein D.M."/>
            <person name="Harris C."/>
            <person name="Jackson D.J."/>
            <person name="Leys S.P."/>
            <person name="Shu S."/>
            <person name="Woodcroft B.J."/>
            <person name="Vervoort M."/>
            <person name="Kosik K.S."/>
            <person name="Manning G."/>
            <person name="Degnan B.M."/>
            <person name="Rokhsar D.S."/>
        </authorList>
    </citation>
    <scope>NUCLEOTIDE SEQUENCE [LARGE SCALE GENOMIC DNA]</scope>
</reference>
<keyword evidence="8 11" id="KW-0472">Membrane</keyword>
<feature type="compositionally biased region" description="Low complexity" evidence="12">
    <location>
        <begin position="694"/>
        <end position="705"/>
    </location>
</feature>
<dbReference type="InterPro" id="IPR016024">
    <property type="entry name" value="ARM-type_fold"/>
</dbReference>
<evidence type="ECO:0000256" key="11">
    <source>
        <dbReference type="PIRNR" id="PIRNR037096"/>
    </source>
</evidence>
<comment type="subcellular location">
    <subcellularLocation>
        <location evidence="1">Cytoplasmic vesicle</location>
        <location evidence="1">Clathrin-coated vesicle membrane</location>
        <topology evidence="1">Peripheral membrane protein</topology>
        <orientation evidence="1">Cytoplasmic side</orientation>
    </subcellularLocation>
    <subcellularLocation>
        <location evidence="2">Golgi apparatus</location>
    </subcellularLocation>
</comment>
<evidence type="ECO:0000256" key="5">
    <source>
        <dbReference type="ARBA" id="ARBA00022553"/>
    </source>
</evidence>
<proteinExistence type="inferred from homology"/>
<evidence type="ECO:0000256" key="1">
    <source>
        <dbReference type="ARBA" id="ARBA00004145"/>
    </source>
</evidence>
<dbReference type="Proteomes" id="UP000007879">
    <property type="component" value="Unassembled WGS sequence"/>
</dbReference>
<sequence>MASGGYNASYEDSGPTGFGNESMDDSISANGTKSTGYSGDSAPLVGIDYKRNEELSNMLDSSKDGLKLDAMKIVIGMIAKGRDCTNLFPAVVKNVVSKNPEIKKLVFVYLVRYAEEQQDLALLSISTFQKSLKDPNQLIRASALRVLSSIRVPIIVPIMMLAIKDCVMDMSPYVRKTAANAIPKLYSLDPEQKEPLIEIIEKLLKDQTTLVAGSVVMAFELVCPERIDLIHKNYRKLCNLLVDVDEWGQVTILNMLTRYARTQFIDPNQSEPETEKFYDDEEDEDEDEDSDGDDTTKKQKKKAYVMDSDHRLLLRVTKPLLQSRNASVVMSVAQLYHHIAPRNEVNIIARPLIRLLKGHYEVQSIVLSNIATLSAERPSMFEPYLKSFFVRSNDPTHVRLLKLDIMANIASETSIHTILREFRAYVSSSDQDFAAATIQAIGRVAYNISGVTETCLHGLMNLLSHKNEAVVAESVVVTKKLLQLQPKENKDLIRQVAKLADKVQVPSAKASVLWLVGEYCNLVPKIAPDVLRKAAKNFCNEDDSVKLQIMNLSTKLLVTNPKQSQLLCQYVLNLAKYDQNYDIRDRARFLRQLTMPDDEEETALSKYAKKILMASKPASVLESHFKSRVRWQLGSLSHFINAEASGYNSLPEFPEEAPDPSVRDVEDDKFYSRPKSSDKKKKSFFDSSEESGSDEFYSSISGTDESGSEDESDSDGSSVSEDGSEQDSEEDSEEDSDEEEETSSEEDALENLRKHYVKAKPTHDDSDEETTTSEEEESDEESESDSADIIPAKSKAPKKETTNKSSSLIDFDNWEEQPASIVTSQQSDMLKPLQSDKAVASNQSFGNTINPVAPVSVCEETSELLNRISGNGLGATYRFLRKPYLSSDKMIAVELTFHNTSGSSMTGITIGTMQLPSGMKVEANVMLSQLVSGGSMTAIVGIDFNDTLQPAKFDICVGSDRKYRVKIEPVVGELLQCGNISESGFNALQDKLTGMHENISKTPTVAAIKDISAAIMNAANMHPVQSSDESCLKFAACTFSEKVPVLLSVKVKESNATITSNCEKIVIGSMLMKLVKECISKV</sequence>
<dbReference type="GO" id="GO:0030123">
    <property type="term" value="C:AP-3 adaptor complex"/>
    <property type="evidence" value="ECO:0007669"/>
    <property type="project" value="UniProtKB-UniRule"/>
</dbReference>
<dbReference type="Pfam" id="PF24080">
    <property type="entry name" value="AP3B1_C_2"/>
    <property type="match status" value="1"/>
</dbReference>
<dbReference type="Pfam" id="PF01602">
    <property type="entry name" value="Adaptin_N"/>
    <property type="match status" value="1"/>
</dbReference>
<evidence type="ECO:0000256" key="9">
    <source>
        <dbReference type="ARBA" id="ARBA00023329"/>
    </source>
</evidence>
<feature type="domain" description="AP-3 complex subunit beta C-terminal" evidence="13">
    <location>
        <begin position="803"/>
        <end position="949"/>
    </location>
</feature>
<dbReference type="Pfam" id="PF14796">
    <property type="entry name" value="AP3B1_C"/>
    <property type="match status" value="1"/>
</dbReference>
<dbReference type="InterPro" id="IPR011989">
    <property type="entry name" value="ARM-like"/>
</dbReference>
<keyword evidence="4 11" id="KW-0813">Transport</keyword>
<dbReference type="KEGG" id="aqu:100640777"/>
<dbReference type="GO" id="GO:0005794">
    <property type="term" value="C:Golgi apparatus"/>
    <property type="evidence" value="ECO:0007669"/>
    <property type="project" value="UniProtKB-SubCell"/>
</dbReference>
<reference evidence="14" key="2">
    <citation type="submission" date="2017-05" db="UniProtKB">
        <authorList>
            <consortium name="EnsemblMetazoa"/>
        </authorList>
    </citation>
    <scope>IDENTIFICATION</scope>
</reference>
<comment type="similarity">
    <text evidence="3 11">Belongs to the adaptor complexes large subunit family.</text>
</comment>
<dbReference type="SMART" id="SM01355">
    <property type="entry name" value="AP3B1_C"/>
    <property type="match status" value="1"/>
</dbReference>
<evidence type="ECO:0000259" key="13">
    <source>
        <dbReference type="SMART" id="SM01355"/>
    </source>
</evidence>
<dbReference type="PIRSF" id="PIRSF037096">
    <property type="entry name" value="AP3_complex_beta"/>
    <property type="match status" value="1"/>
</dbReference>
<dbReference type="InterPro" id="IPR026739">
    <property type="entry name" value="AP_beta"/>
</dbReference>
<feature type="compositionally biased region" description="Basic and acidic residues" evidence="12">
    <location>
        <begin position="661"/>
        <end position="677"/>
    </location>
</feature>
<evidence type="ECO:0000256" key="8">
    <source>
        <dbReference type="ARBA" id="ARBA00023136"/>
    </source>
</evidence>
<gene>
    <name evidence="14" type="primary">100640777</name>
</gene>
<dbReference type="OrthoDB" id="302453at2759"/>
<feature type="region of interest" description="Disordered" evidence="12">
    <location>
        <begin position="270"/>
        <end position="302"/>
    </location>
</feature>
<keyword evidence="9" id="KW-0968">Cytoplasmic vesicle</keyword>
<evidence type="ECO:0000256" key="10">
    <source>
        <dbReference type="ARBA" id="ARBA00023570"/>
    </source>
</evidence>
<feature type="compositionally biased region" description="Polar residues" evidence="12">
    <location>
        <begin position="25"/>
        <end position="35"/>
    </location>
</feature>
<organism evidence="14">
    <name type="scientific">Amphimedon queenslandica</name>
    <name type="common">Sponge</name>
    <dbReference type="NCBI Taxonomy" id="400682"/>
    <lineage>
        <taxon>Eukaryota</taxon>
        <taxon>Metazoa</taxon>
        <taxon>Porifera</taxon>
        <taxon>Demospongiae</taxon>
        <taxon>Heteroscleromorpha</taxon>
        <taxon>Haplosclerida</taxon>
        <taxon>Niphatidae</taxon>
        <taxon>Amphimedon</taxon>
    </lineage>
</organism>
<dbReference type="InterPro" id="IPR002553">
    <property type="entry name" value="Clathrin/coatomer_adapt-like_N"/>
</dbReference>
<dbReference type="EnsemblMetazoa" id="XM_020000963.1">
    <property type="protein sequence ID" value="XP_019856522.1"/>
    <property type="gene ID" value="LOC100640777"/>
</dbReference>
<keyword evidence="6 11" id="KW-0653">Protein transport</keyword>
<dbReference type="STRING" id="400682.A0A1X7VYT7"/>
<dbReference type="PANTHER" id="PTHR11134">
    <property type="entry name" value="ADAPTOR COMPLEX SUBUNIT BETA FAMILY MEMBER"/>
    <property type="match status" value="1"/>
</dbReference>
<evidence type="ECO:0000256" key="7">
    <source>
        <dbReference type="ARBA" id="ARBA00023034"/>
    </source>
</evidence>
<keyword evidence="5" id="KW-0597">Phosphoprotein</keyword>
<dbReference type="InterPro" id="IPR056314">
    <property type="entry name" value="AP3B1/2_C"/>
</dbReference>
<protein>
    <recommendedName>
        <fullName evidence="11">AP-3 complex subunit beta</fullName>
    </recommendedName>
</protein>
<feature type="compositionally biased region" description="Acidic residues" evidence="12">
    <location>
        <begin position="722"/>
        <end position="749"/>
    </location>
</feature>
<dbReference type="AlphaFoldDB" id="A0A1X7VYT7"/>
<accession>A0A1X7VYT7</accession>